<feature type="compositionally biased region" description="Polar residues" evidence="4">
    <location>
        <begin position="739"/>
        <end position="766"/>
    </location>
</feature>
<feature type="region of interest" description="Disordered" evidence="4">
    <location>
        <begin position="721"/>
        <end position="775"/>
    </location>
</feature>
<dbReference type="OrthoDB" id="757982at2759"/>
<dbReference type="PANTHER" id="PTHR46524">
    <property type="entry name" value="CW-TYPE ZINC FINGER"/>
    <property type="match status" value="1"/>
</dbReference>
<feature type="compositionally biased region" description="Polar residues" evidence="4">
    <location>
        <begin position="1169"/>
        <end position="1194"/>
    </location>
</feature>
<dbReference type="GO" id="GO:0008270">
    <property type="term" value="F:zinc ion binding"/>
    <property type="evidence" value="ECO:0007669"/>
    <property type="project" value="UniProtKB-KW"/>
</dbReference>
<feature type="compositionally biased region" description="Low complexity" evidence="4">
    <location>
        <begin position="195"/>
        <end position="204"/>
    </location>
</feature>
<evidence type="ECO:0000256" key="2">
    <source>
        <dbReference type="ARBA" id="ARBA00022771"/>
    </source>
</evidence>
<proteinExistence type="predicted"/>
<feature type="compositionally biased region" description="Basic and acidic residues" evidence="4">
    <location>
        <begin position="1222"/>
        <end position="1240"/>
    </location>
</feature>
<feature type="compositionally biased region" description="Polar residues" evidence="4">
    <location>
        <begin position="1129"/>
        <end position="1144"/>
    </location>
</feature>
<dbReference type="InterPro" id="IPR011124">
    <property type="entry name" value="Znf_CW"/>
</dbReference>
<evidence type="ECO:0000259" key="5">
    <source>
        <dbReference type="PROSITE" id="PS51050"/>
    </source>
</evidence>
<keyword evidence="2" id="KW-0863">Zinc-finger</keyword>
<feature type="region of interest" description="Disordered" evidence="4">
    <location>
        <begin position="1210"/>
        <end position="1240"/>
    </location>
</feature>
<feature type="compositionally biased region" description="Basic and acidic residues" evidence="4">
    <location>
        <begin position="905"/>
        <end position="918"/>
    </location>
</feature>
<dbReference type="PROSITE" id="PS51050">
    <property type="entry name" value="ZF_CW"/>
    <property type="match status" value="1"/>
</dbReference>
<feature type="region of interest" description="Disordered" evidence="4">
    <location>
        <begin position="266"/>
        <end position="287"/>
    </location>
</feature>
<keyword evidence="1" id="KW-0479">Metal-binding</keyword>
<gene>
    <name evidence="6" type="ORF">DEO72_LG2g282</name>
</gene>
<feature type="region of interest" description="Disordered" evidence="4">
    <location>
        <begin position="1021"/>
        <end position="1042"/>
    </location>
</feature>
<feature type="region of interest" description="Disordered" evidence="4">
    <location>
        <begin position="195"/>
        <end position="228"/>
    </location>
</feature>
<dbReference type="EMBL" id="CP039346">
    <property type="protein sequence ID" value="QCD79964.1"/>
    <property type="molecule type" value="Genomic_DNA"/>
</dbReference>
<dbReference type="InterPro" id="IPR055300">
    <property type="entry name" value="CWZF3/5/7"/>
</dbReference>
<feature type="region of interest" description="Disordered" evidence="4">
    <location>
        <begin position="884"/>
        <end position="918"/>
    </location>
</feature>
<feature type="compositionally biased region" description="Polar residues" evidence="4">
    <location>
        <begin position="886"/>
        <end position="904"/>
    </location>
</feature>
<reference evidence="6 7" key="1">
    <citation type="submission" date="2019-04" db="EMBL/GenBank/DDBJ databases">
        <title>An improved genome assembly and genetic linkage map for asparagus bean, Vigna unguiculata ssp. sesquipedialis.</title>
        <authorList>
            <person name="Xia Q."/>
            <person name="Zhang R."/>
            <person name="Dong Y."/>
        </authorList>
    </citation>
    <scope>NUCLEOTIDE SEQUENCE [LARGE SCALE GENOMIC DNA]</scope>
    <source>
        <tissue evidence="6">Leaf</tissue>
    </source>
</reference>
<dbReference type="Gramene" id="Vigun03g424400.1.v1.2">
    <property type="protein sequence ID" value="Vigun03g424400.1.v1.2"/>
    <property type="gene ID" value="Vigun03g424400.v1.2"/>
</dbReference>
<keyword evidence="3" id="KW-0862">Zinc</keyword>
<dbReference type="Pfam" id="PF24756">
    <property type="entry name" value="THD_CWZF3-5-7"/>
    <property type="match status" value="1"/>
</dbReference>
<evidence type="ECO:0000313" key="6">
    <source>
        <dbReference type="EMBL" id="QCD79964.1"/>
    </source>
</evidence>
<feature type="region of interest" description="Disordered" evidence="4">
    <location>
        <begin position="798"/>
        <end position="824"/>
    </location>
</feature>
<evidence type="ECO:0000256" key="1">
    <source>
        <dbReference type="ARBA" id="ARBA00022723"/>
    </source>
</evidence>
<protein>
    <recommendedName>
        <fullName evidence="5">CW-type domain-containing protein</fullName>
    </recommendedName>
</protein>
<feature type="compositionally biased region" description="Basic and acidic residues" evidence="4">
    <location>
        <begin position="721"/>
        <end position="738"/>
    </location>
</feature>
<feature type="region of interest" description="Disordered" evidence="4">
    <location>
        <begin position="1118"/>
        <end position="1198"/>
    </location>
</feature>
<dbReference type="Pfam" id="PF07496">
    <property type="entry name" value="zf-CW"/>
    <property type="match status" value="1"/>
</dbReference>
<feature type="compositionally biased region" description="Polar residues" evidence="4">
    <location>
        <begin position="267"/>
        <end position="282"/>
    </location>
</feature>
<accession>A0A4D6KZX0</accession>
<dbReference type="InterPro" id="IPR056406">
    <property type="entry name" value="THD_CWZF3/5/7"/>
</dbReference>
<dbReference type="Proteomes" id="UP000501690">
    <property type="component" value="Linkage Group LG2"/>
</dbReference>
<evidence type="ECO:0000256" key="3">
    <source>
        <dbReference type="ARBA" id="ARBA00022833"/>
    </source>
</evidence>
<feature type="compositionally biased region" description="Low complexity" evidence="4">
    <location>
        <begin position="1021"/>
        <end position="1035"/>
    </location>
</feature>
<evidence type="ECO:0000256" key="4">
    <source>
        <dbReference type="SAM" id="MobiDB-lite"/>
    </source>
</evidence>
<dbReference type="PANTHER" id="PTHR46524:SF12">
    <property type="entry name" value="CW-TYPE DOMAIN-CONTAINING PROTEIN"/>
    <property type="match status" value="1"/>
</dbReference>
<evidence type="ECO:0000313" key="7">
    <source>
        <dbReference type="Proteomes" id="UP000501690"/>
    </source>
</evidence>
<feature type="domain" description="CW-type" evidence="5">
    <location>
        <begin position="627"/>
        <end position="680"/>
    </location>
</feature>
<organism evidence="6 7">
    <name type="scientific">Vigna unguiculata</name>
    <name type="common">Cowpea</name>
    <dbReference type="NCBI Taxonomy" id="3917"/>
    <lineage>
        <taxon>Eukaryota</taxon>
        <taxon>Viridiplantae</taxon>
        <taxon>Streptophyta</taxon>
        <taxon>Embryophyta</taxon>
        <taxon>Tracheophyta</taxon>
        <taxon>Spermatophyta</taxon>
        <taxon>Magnoliopsida</taxon>
        <taxon>eudicotyledons</taxon>
        <taxon>Gunneridae</taxon>
        <taxon>Pentapetalae</taxon>
        <taxon>rosids</taxon>
        <taxon>fabids</taxon>
        <taxon>Fabales</taxon>
        <taxon>Fabaceae</taxon>
        <taxon>Papilionoideae</taxon>
        <taxon>50 kb inversion clade</taxon>
        <taxon>NPAAA clade</taxon>
        <taxon>indigoferoid/millettioid clade</taxon>
        <taxon>Phaseoleae</taxon>
        <taxon>Vigna</taxon>
    </lineage>
</organism>
<keyword evidence="7" id="KW-1185">Reference proteome</keyword>
<dbReference type="Gene3D" id="3.30.40.100">
    <property type="match status" value="1"/>
</dbReference>
<name>A0A4D6KZX0_VIGUN</name>
<sequence length="1569" mass="173932">MVKMQRNSTTELEEGEAFYCYEDEDDDNIDLDSLSYIDERIQHVLGDFRKEFEGGIFPDRLGSKFGDYGSFLPTYERSPRLRSCPKAPEKPNSSQKIPINSHTTAAIYNSRAPPITTPSMRLGTASPNVLPSRDTGIHSEKNTGISSNRVTGTCSLKEGCANKAEKLTDQRMPILQIKVKSDNLAKSNAAIYSGLGLDDSPSSSTENSQKESEDTPHVSQEMPEESSTSIIQVMTSFSIPGGVLISPLHDSLLNLIRKGKALGDNRPMSSLNGHQEHYSMSTDESDSLVGDSHLLKKRKLTVVDKSEKHHMNGNCYENDTTFHTKKRLGNRTPDRKDFLSNGRRCTPLSSSICDAGETAEVTGKAIEVSKEVNKNGAKCRVDSTEAMKEVSLESISDRDFDKVVKRNTGSTFGKKVLEHKREMSQDNNFADPKNSRMCNTSAISKRFKSDEMKCKVDQDIQKCETNQTTVKSVSKNNLKGEQGPGKVMADAEKDVIGSSNKAMVNDRKSTSIGVTSSKIEMHKMKLKDNKVRDCDRGSLKRKKLQLKIDGIDPTDGPPLNKDTVNANLDHVKKSANGVKVKEKPSGNKVVNQLSPVSCVKDAPGAFPVAENKPTSEMVLSSSAAAPQLIEEDWVCCDSCQKWRLLPMGLKPEQLPEKWLCSMLYWLPGMNRCNISEEETTKSLYALYQMPISDGQNNMQSHFTGPKIGVQSDVMVDRGNKKHGINEKAKPGLNSDRHQLSNTVKNAQESNVKSRSLNDMNQRSADSNRMKKSNSQNLNKLNNLIEDKRVPKAKEYEMNGGDRQVKLKRKMEDNQHGSGTHKKSKIEVVGNADKHLKHGMEYKKVGLKSRKDLPTKASGENTTKYDDYCWSDDNKFVVPAKKGDRAQFSSDDGSLDATNSRQSGSIKERKTSDWQDNEKHNKTLYLEGDIHRVENSNVNRKQKKYTVLNTAAKPITASDDEFIKESEMKRAFLPDSRDKMGIGTEVKSDMNKAHQPRKHKKNVASYQALDCFDPSGGDLGSGKFSSAATSSSSKVSGSHEARTNLEKAIGSPVESVTSSPLRTSNIEKCILASGLDTSEKDDARKGGLSIKNLDSREKKLSVKKERVSHDIHLARVNCGSGSHHEEKMNKSNQENALSWQKSGRLTSLRVKQKVRTSGSEVSRDKMKVSVSDNDFSKNGVSYESEVHPNNHSSGTETRHDVKSGFLKSKHKIDNLSSQNPSRHWSDETGKQTEPKQDDFGNSILKRETLHLGSRTAPKSQNVDMSIGHLVNASGNGDVPRLVRNAVDVSCKVGVDHSSGSLVPDRQFNGSSPVTTNSRQTASSILEEATRLKDSADHYKSFGFEFESNETYFKAALKFLHGASLIEKSHSEISKHGEMNQMQIYAATAKLFESCAHKYERRQEMATAALAYKCMEVVYMRLVYNKHSAINRDRDELKSILQMVSQGESPSSSASDIDNLNNVGAVDRTTLTRGSNTLVANNQVISAQNRPNIIRLLDFTQDINFAMEASRKCKSTFMAANLNMDEARNNDFITSIRNVIDFSFQDVDELVHLVLIATKAITRAGLGGARE</sequence>